<feature type="compositionally biased region" description="Polar residues" evidence="4">
    <location>
        <begin position="103"/>
        <end position="112"/>
    </location>
</feature>
<dbReference type="InterPro" id="IPR018060">
    <property type="entry name" value="HTH_AraC"/>
</dbReference>
<keyword evidence="7" id="KW-1185">Reference proteome</keyword>
<dbReference type="Gene3D" id="1.10.10.60">
    <property type="entry name" value="Homeodomain-like"/>
    <property type="match status" value="2"/>
</dbReference>
<organism evidence="6 7">
    <name type="scientific">Planifilum fulgidum</name>
    <dbReference type="NCBI Taxonomy" id="201973"/>
    <lineage>
        <taxon>Bacteria</taxon>
        <taxon>Bacillati</taxon>
        <taxon>Bacillota</taxon>
        <taxon>Bacilli</taxon>
        <taxon>Bacillales</taxon>
        <taxon>Thermoactinomycetaceae</taxon>
        <taxon>Planifilum</taxon>
    </lineage>
</organism>
<dbReference type="OrthoDB" id="506156at2"/>
<dbReference type="AlphaFoldDB" id="A0A1I2MGL4"/>
<dbReference type="InterPro" id="IPR018062">
    <property type="entry name" value="HTH_AraC-typ_CS"/>
</dbReference>
<dbReference type="PANTHER" id="PTHR43280">
    <property type="entry name" value="ARAC-FAMILY TRANSCRIPTIONAL REGULATOR"/>
    <property type="match status" value="1"/>
</dbReference>
<sequence length="351" mass="40394">MTAGETVSFFTHPNCHVAVCLLAGTLDGEKVGKWFARRLERICEAWDGPSRLCFGVAGPYGDLSLLNEAYEQALTALKNKVSDGDHCIFFHGADSGNGRPAGTLSQQGSGTESENRSKGKNRTGQGRRWIDLREAEKVLMEALLQNDAKALTVNVDALFERLRIRHYSLEEALSFCRDLRYLLELRLREFFTRWDGEGTESIFLTGNIDLHRYNTFSLLKQLFHQDVLRLAQKWPLRRGRNHWLVKRAKEYIEEHFHQDLRASDVAGFLHITPNYFSTIFKQETGKSFCEYVSRLRVEKAKELLANTSFRVFEIAEEVGYKEYKYFAQVFKKLTGVTPTEYRERLLAVDQS</sequence>
<protein>
    <submittedName>
        <fullName evidence="6">Helix-turn-helix domain-containing protein</fullName>
    </submittedName>
</protein>
<dbReference type="EMBL" id="FOOK01000007">
    <property type="protein sequence ID" value="SFF88516.1"/>
    <property type="molecule type" value="Genomic_DNA"/>
</dbReference>
<accession>A0A1I2MGL4</accession>
<dbReference type="GO" id="GO:0043565">
    <property type="term" value="F:sequence-specific DNA binding"/>
    <property type="evidence" value="ECO:0007669"/>
    <property type="project" value="InterPro"/>
</dbReference>
<keyword evidence="1" id="KW-0805">Transcription regulation</keyword>
<keyword evidence="3" id="KW-0804">Transcription</keyword>
<evidence type="ECO:0000256" key="3">
    <source>
        <dbReference type="ARBA" id="ARBA00023163"/>
    </source>
</evidence>
<dbReference type="SUPFAM" id="SSF46689">
    <property type="entry name" value="Homeodomain-like"/>
    <property type="match status" value="2"/>
</dbReference>
<dbReference type="SMART" id="SM00342">
    <property type="entry name" value="HTH_ARAC"/>
    <property type="match status" value="1"/>
</dbReference>
<dbReference type="PROSITE" id="PS00041">
    <property type="entry name" value="HTH_ARAC_FAMILY_1"/>
    <property type="match status" value="1"/>
</dbReference>
<keyword evidence="2" id="KW-0238">DNA-binding</keyword>
<dbReference type="InterPro" id="IPR020449">
    <property type="entry name" value="Tscrpt_reg_AraC-type_HTH"/>
</dbReference>
<reference evidence="6 7" key="1">
    <citation type="submission" date="2016-10" db="EMBL/GenBank/DDBJ databases">
        <authorList>
            <person name="de Groot N.N."/>
        </authorList>
    </citation>
    <scope>NUCLEOTIDE SEQUENCE [LARGE SCALE GENOMIC DNA]</scope>
    <source>
        <strain evidence="6 7">DSM 44945</strain>
    </source>
</reference>
<dbReference type="PANTHER" id="PTHR43280:SF10">
    <property type="entry name" value="REGULATORY PROTEIN POCR"/>
    <property type="match status" value="1"/>
</dbReference>
<evidence type="ECO:0000259" key="5">
    <source>
        <dbReference type="PROSITE" id="PS01124"/>
    </source>
</evidence>
<dbReference type="GO" id="GO:0003700">
    <property type="term" value="F:DNA-binding transcription factor activity"/>
    <property type="evidence" value="ECO:0007669"/>
    <property type="project" value="InterPro"/>
</dbReference>
<name>A0A1I2MGL4_9BACL</name>
<dbReference type="RefSeq" id="WP_092036889.1">
    <property type="nucleotide sequence ID" value="NZ_FOOK01000007.1"/>
</dbReference>
<dbReference type="Pfam" id="PF12833">
    <property type="entry name" value="HTH_18"/>
    <property type="match status" value="1"/>
</dbReference>
<gene>
    <name evidence="6" type="ORF">SAMN04488025_107114</name>
</gene>
<dbReference type="InterPro" id="IPR009057">
    <property type="entry name" value="Homeodomain-like_sf"/>
</dbReference>
<evidence type="ECO:0000256" key="2">
    <source>
        <dbReference type="ARBA" id="ARBA00023125"/>
    </source>
</evidence>
<dbReference type="STRING" id="201973.SAMN04488025_107114"/>
<evidence type="ECO:0000256" key="4">
    <source>
        <dbReference type="SAM" id="MobiDB-lite"/>
    </source>
</evidence>
<evidence type="ECO:0000313" key="6">
    <source>
        <dbReference type="EMBL" id="SFF88516.1"/>
    </source>
</evidence>
<dbReference type="PROSITE" id="PS01124">
    <property type="entry name" value="HTH_ARAC_FAMILY_2"/>
    <property type="match status" value="1"/>
</dbReference>
<dbReference type="PRINTS" id="PR00032">
    <property type="entry name" value="HTHARAC"/>
</dbReference>
<feature type="region of interest" description="Disordered" evidence="4">
    <location>
        <begin position="98"/>
        <end position="126"/>
    </location>
</feature>
<dbReference type="Proteomes" id="UP000198661">
    <property type="component" value="Unassembled WGS sequence"/>
</dbReference>
<evidence type="ECO:0000256" key="1">
    <source>
        <dbReference type="ARBA" id="ARBA00023015"/>
    </source>
</evidence>
<proteinExistence type="predicted"/>
<feature type="domain" description="HTH araC/xylS-type" evidence="5">
    <location>
        <begin position="246"/>
        <end position="344"/>
    </location>
</feature>
<evidence type="ECO:0000313" key="7">
    <source>
        <dbReference type="Proteomes" id="UP000198661"/>
    </source>
</evidence>